<dbReference type="InterPro" id="IPR049874">
    <property type="entry name" value="ROK_cs"/>
</dbReference>
<feature type="region of interest" description="Disordered" evidence="2">
    <location>
        <begin position="389"/>
        <end position="419"/>
    </location>
</feature>
<protein>
    <submittedName>
        <fullName evidence="3">ROK family protein</fullName>
    </submittedName>
</protein>
<comment type="caution">
    <text evidence="3">The sequence shown here is derived from an EMBL/GenBank/DDBJ whole genome shotgun (WGS) entry which is preliminary data.</text>
</comment>
<dbReference type="PROSITE" id="PS01125">
    <property type="entry name" value="ROK"/>
    <property type="match status" value="1"/>
</dbReference>
<dbReference type="InterPro" id="IPR000600">
    <property type="entry name" value="ROK"/>
</dbReference>
<sequence>MRKRNRALVIDAVRRAGQPSRTEIAGMTGLSHSTISAIAAVLIEEGTMREAGTGEPGAARRGRPQVAIALNSKAASVVCLYLSFNNLSAALVDYCGQVIDTRTTRISTLTVDRDALVQAAITAVREIARDHPAFMRIVFAVQGITDSAGRELQWSPITPHRNLPLGPALEKAFGVPVTVQNDCNMIAVALRWLNPERYGDNFVAILLSQGIGMGLMVDGRLFTGTRSSGGEFGHMVYRPGGALCRCGNRGCIEAYAGNYAIWRRAHGRSAQERPVDDIEAEEMRKLAEQARREEGLARQAFREAGEALGFGIGNLFALIDPAPVAIVGQGTAAFDILEPELRRALSETAGGRQAGEVTFETQPNARPFIQHGSAMTALTALDRDIFGPGLPASTAARNASRSAAGKSARPKQAEPETSS</sequence>
<name>A0A9X2X7T7_9HYPH</name>
<dbReference type="SUPFAM" id="SSF46785">
    <property type="entry name" value="Winged helix' DNA-binding domain"/>
    <property type="match status" value="1"/>
</dbReference>
<keyword evidence="4" id="KW-1185">Reference proteome</keyword>
<dbReference type="Gene3D" id="3.30.420.40">
    <property type="match status" value="2"/>
</dbReference>
<dbReference type="InterPro" id="IPR036390">
    <property type="entry name" value="WH_DNA-bd_sf"/>
</dbReference>
<dbReference type="Pfam" id="PF00480">
    <property type="entry name" value="ROK"/>
    <property type="match status" value="1"/>
</dbReference>
<dbReference type="InterPro" id="IPR043129">
    <property type="entry name" value="ATPase_NBD"/>
</dbReference>
<evidence type="ECO:0000256" key="1">
    <source>
        <dbReference type="ARBA" id="ARBA00006479"/>
    </source>
</evidence>
<comment type="similarity">
    <text evidence="1">Belongs to the ROK (NagC/XylR) family.</text>
</comment>
<dbReference type="AlphaFoldDB" id="A0A9X2X7T7"/>
<organism evidence="3 4">
    <name type="scientific">Chelativorans petroleitrophicus</name>
    <dbReference type="NCBI Taxonomy" id="2975484"/>
    <lineage>
        <taxon>Bacteria</taxon>
        <taxon>Pseudomonadati</taxon>
        <taxon>Pseudomonadota</taxon>
        <taxon>Alphaproteobacteria</taxon>
        <taxon>Hyphomicrobiales</taxon>
        <taxon>Phyllobacteriaceae</taxon>
        <taxon>Chelativorans</taxon>
    </lineage>
</organism>
<feature type="compositionally biased region" description="Low complexity" evidence="2">
    <location>
        <begin position="392"/>
        <end position="407"/>
    </location>
</feature>
<reference evidence="3" key="1">
    <citation type="submission" date="2022-08" db="EMBL/GenBank/DDBJ databases">
        <title>Chelativorans sichuanense sp. nov., a paraffin oil-degrading bacterium isolated from a mixture of oil-based drill cuttings and paddy soil.</title>
        <authorList>
            <person name="Yu J."/>
            <person name="Liu H."/>
            <person name="Chen Q."/>
        </authorList>
    </citation>
    <scope>NUCLEOTIDE SEQUENCE</scope>
    <source>
        <strain evidence="3">SCAU 2101</strain>
    </source>
</reference>
<dbReference type="Proteomes" id="UP001149009">
    <property type="component" value="Unassembled WGS sequence"/>
</dbReference>
<dbReference type="PANTHER" id="PTHR18964">
    <property type="entry name" value="ROK (REPRESSOR, ORF, KINASE) FAMILY"/>
    <property type="match status" value="1"/>
</dbReference>
<dbReference type="SUPFAM" id="SSF53067">
    <property type="entry name" value="Actin-like ATPase domain"/>
    <property type="match status" value="1"/>
</dbReference>
<evidence type="ECO:0000256" key="2">
    <source>
        <dbReference type="SAM" id="MobiDB-lite"/>
    </source>
</evidence>
<evidence type="ECO:0000313" key="4">
    <source>
        <dbReference type="Proteomes" id="UP001149009"/>
    </source>
</evidence>
<proteinExistence type="inferred from homology"/>
<dbReference type="Gene3D" id="1.10.10.10">
    <property type="entry name" value="Winged helix-like DNA-binding domain superfamily/Winged helix DNA-binding domain"/>
    <property type="match status" value="1"/>
</dbReference>
<dbReference type="RefSeq" id="WP_261514716.1">
    <property type="nucleotide sequence ID" value="NZ_JAODNV010000006.1"/>
</dbReference>
<gene>
    <name evidence="3" type="ORF">NYR54_05150</name>
</gene>
<evidence type="ECO:0000313" key="3">
    <source>
        <dbReference type="EMBL" id="MCT8989684.1"/>
    </source>
</evidence>
<dbReference type="PANTHER" id="PTHR18964:SF149">
    <property type="entry name" value="BIFUNCTIONAL UDP-N-ACETYLGLUCOSAMINE 2-EPIMERASE_N-ACETYLMANNOSAMINE KINASE"/>
    <property type="match status" value="1"/>
</dbReference>
<accession>A0A9X2X7T7</accession>
<dbReference type="InterPro" id="IPR036388">
    <property type="entry name" value="WH-like_DNA-bd_sf"/>
</dbReference>
<dbReference type="EMBL" id="JAODNV010000006">
    <property type="protein sequence ID" value="MCT8989684.1"/>
    <property type="molecule type" value="Genomic_DNA"/>
</dbReference>